<proteinExistence type="predicted"/>
<keyword evidence="1" id="KW-1133">Transmembrane helix</keyword>
<accession>A0ABU5ZBN6</accession>
<feature type="transmembrane region" description="Helical" evidence="1">
    <location>
        <begin position="106"/>
        <end position="129"/>
    </location>
</feature>
<dbReference type="RefSeq" id="WP_323984352.1">
    <property type="nucleotide sequence ID" value="NZ_JAYKBW010000019.1"/>
</dbReference>
<gene>
    <name evidence="2" type="ORF">VJJ08_13820</name>
</gene>
<keyword evidence="1" id="KW-0812">Transmembrane</keyword>
<feature type="transmembrane region" description="Helical" evidence="1">
    <location>
        <begin position="66"/>
        <end position="94"/>
    </location>
</feature>
<keyword evidence="3" id="KW-1185">Reference proteome</keyword>
<organism evidence="2 3">
    <name type="scientific">Capnocytophaga gingivalis</name>
    <dbReference type="NCBI Taxonomy" id="1017"/>
    <lineage>
        <taxon>Bacteria</taxon>
        <taxon>Pseudomonadati</taxon>
        <taxon>Bacteroidota</taxon>
        <taxon>Flavobacteriia</taxon>
        <taxon>Flavobacteriales</taxon>
        <taxon>Flavobacteriaceae</taxon>
        <taxon>Capnocytophaga</taxon>
    </lineage>
</organism>
<evidence type="ECO:0000313" key="2">
    <source>
        <dbReference type="EMBL" id="MEB3076365.1"/>
    </source>
</evidence>
<dbReference type="EMBL" id="JAYKBW010000019">
    <property type="protein sequence ID" value="MEB3076365.1"/>
    <property type="molecule type" value="Genomic_DNA"/>
</dbReference>
<feature type="transmembrane region" description="Helical" evidence="1">
    <location>
        <begin position="169"/>
        <end position="193"/>
    </location>
</feature>
<protein>
    <submittedName>
        <fullName evidence="2">MFS transporter</fullName>
    </submittedName>
</protein>
<name>A0ABU5ZBN6_9FLAO</name>
<feature type="transmembrane region" description="Helical" evidence="1">
    <location>
        <begin position="9"/>
        <end position="30"/>
    </location>
</feature>
<evidence type="ECO:0000256" key="1">
    <source>
        <dbReference type="SAM" id="Phobius"/>
    </source>
</evidence>
<comment type="caution">
    <text evidence="2">The sequence shown here is derived from an EMBL/GenBank/DDBJ whole genome shotgun (WGS) entry which is preliminary data.</text>
</comment>
<keyword evidence="1" id="KW-0472">Membrane</keyword>
<reference evidence="2 3" key="1">
    <citation type="submission" date="2023-12" db="EMBL/GenBank/DDBJ databases">
        <title>Genomic sequences of Capnocytophaga and Parvimonas strains.</title>
        <authorList>
            <person name="Watt R.M."/>
            <person name="Wang M."/>
            <person name="Yang T."/>
            <person name="Tong W.M."/>
        </authorList>
    </citation>
    <scope>NUCLEOTIDE SEQUENCE [LARGE SCALE GENOMIC DNA]</scope>
    <source>
        <strain evidence="2 3">CCUG 13096</strain>
    </source>
</reference>
<sequence length="489" mass="58006">MKNYLLRSIVLVQLTSIAIVGLLVFITQFINNKVYLYGYEPAEEFLKIVLAPFYTLTDNSQYGNSFFLLLHSLCYFLFFSMVVGNIIGVIWYYIKKKALKPLSWMEDFLLGEVIFIGLLVINYLIIYLTNHFSFELEKDTSLPMFLAAFAGYLPVFLLGRWLWRRGIRLLGGVVFAVCGITLAFVMGISIYAYHKQPKELNFGGYSYINKDYHPELMEETDSYVHYYEEEAIEETPEEEEEPCITYRIEEETKGTYNPLAFKADQEDYMEWDKADEFYKWDSDKFGRDFFTKLFDQMKSVLGLEEISREIDRSKESKDAQGKNLYNFTKELGKDSYVLSSFWKQLGTFTLENMDQNQLLRYSTRARYLLKVYYLDKNNVSLYKDIYRVMEQTEKEEPVSGGYSEKWMLENQLRGLVRIYTQHNLSEELRRDLNNSDIEDTAIRWAYSFWARRYKEKNIPITLRILFDVNSYVKEKYPEKYDKAATLYIF</sequence>
<evidence type="ECO:0000313" key="3">
    <source>
        <dbReference type="Proteomes" id="UP001311730"/>
    </source>
</evidence>
<feature type="transmembrane region" description="Helical" evidence="1">
    <location>
        <begin position="141"/>
        <end position="162"/>
    </location>
</feature>
<dbReference type="Proteomes" id="UP001311730">
    <property type="component" value="Unassembled WGS sequence"/>
</dbReference>